<dbReference type="OrthoDB" id="10654874at2759"/>
<feature type="signal peptide" evidence="5">
    <location>
        <begin position="1"/>
        <end position="21"/>
    </location>
</feature>
<dbReference type="InterPro" id="IPR036058">
    <property type="entry name" value="Kazal_dom_sf"/>
</dbReference>
<feature type="domain" description="Kazal-like" evidence="6">
    <location>
        <begin position="196"/>
        <end position="249"/>
    </location>
</feature>
<dbReference type="Gene3D" id="3.30.60.30">
    <property type="match status" value="2"/>
</dbReference>
<feature type="region of interest" description="Disordered" evidence="4">
    <location>
        <begin position="26"/>
        <end position="53"/>
    </location>
</feature>
<protein>
    <submittedName>
        <fullName evidence="8">Uncharacterized protein LOC110984161</fullName>
    </submittedName>
</protein>
<feature type="compositionally biased region" description="Acidic residues" evidence="4">
    <location>
        <begin position="114"/>
        <end position="129"/>
    </location>
</feature>
<evidence type="ECO:0000256" key="4">
    <source>
        <dbReference type="SAM" id="MobiDB-lite"/>
    </source>
</evidence>
<proteinExistence type="predicted"/>
<evidence type="ECO:0000256" key="3">
    <source>
        <dbReference type="ARBA" id="ARBA00023180"/>
    </source>
</evidence>
<dbReference type="SUPFAM" id="SSF100895">
    <property type="entry name" value="Kazal-type serine protease inhibitors"/>
    <property type="match status" value="2"/>
</dbReference>
<feature type="region of interest" description="Disordered" evidence="4">
    <location>
        <begin position="103"/>
        <end position="197"/>
    </location>
</feature>
<feature type="domain" description="Kazal-like" evidence="6">
    <location>
        <begin position="39"/>
        <end position="96"/>
    </location>
</feature>
<dbReference type="KEGG" id="aplc:110984161"/>
<accession>A0A8B7Z4L3</accession>
<reference evidence="8" key="1">
    <citation type="submission" date="2025-08" db="UniProtKB">
        <authorList>
            <consortium name="RefSeq"/>
        </authorList>
    </citation>
    <scope>IDENTIFICATION</scope>
</reference>
<keyword evidence="1 5" id="KW-0732">Signal</keyword>
<dbReference type="GO" id="GO:0050840">
    <property type="term" value="F:extracellular matrix binding"/>
    <property type="evidence" value="ECO:0007669"/>
    <property type="project" value="TreeGrafter"/>
</dbReference>
<dbReference type="SMART" id="SM00280">
    <property type="entry name" value="KAZAL"/>
    <property type="match status" value="2"/>
</dbReference>
<organism evidence="7 8">
    <name type="scientific">Acanthaster planci</name>
    <name type="common">Crown-of-thorns starfish</name>
    <dbReference type="NCBI Taxonomy" id="133434"/>
    <lineage>
        <taxon>Eukaryota</taxon>
        <taxon>Metazoa</taxon>
        <taxon>Echinodermata</taxon>
        <taxon>Eleutherozoa</taxon>
        <taxon>Asterozoa</taxon>
        <taxon>Asteroidea</taxon>
        <taxon>Valvatacea</taxon>
        <taxon>Valvatida</taxon>
        <taxon>Acanthasteridae</taxon>
        <taxon>Acanthaster</taxon>
    </lineage>
</organism>
<evidence type="ECO:0000256" key="1">
    <source>
        <dbReference type="ARBA" id="ARBA00022729"/>
    </source>
</evidence>
<dbReference type="Proteomes" id="UP000694845">
    <property type="component" value="Unplaced"/>
</dbReference>
<dbReference type="GO" id="GO:0005518">
    <property type="term" value="F:collagen binding"/>
    <property type="evidence" value="ECO:0007669"/>
    <property type="project" value="TreeGrafter"/>
</dbReference>
<dbReference type="GO" id="GO:0005509">
    <property type="term" value="F:calcium ion binding"/>
    <property type="evidence" value="ECO:0007669"/>
    <property type="project" value="TreeGrafter"/>
</dbReference>
<evidence type="ECO:0000313" key="7">
    <source>
        <dbReference type="Proteomes" id="UP000694845"/>
    </source>
</evidence>
<feature type="chain" id="PRO_5034340417" evidence="5">
    <location>
        <begin position="22"/>
        <end position="249"/>
    </location>
</feature>
<evidence type="ECO:0000313" key="8">
    <source>
        <dbReference type="RefSeq" id="XP_022099725.1"/>
    </source>
</evidence>
<gene>
    <name evidence="8" type="primary">LOC110984161</name>
</gene>
<dbReference type="CDD" id="cd00104">
    <property type="entry name" value="KAZAL_FS"/>
    <property type="match status" value="1"/>
</dbReference>
<dbReference type="GeneID" id="110984161"/>
<keyword evidence="7" id="KW-1185">Reference proteome</keyword>
<evidence type="ECO:0000256" key="5">
    <source>
        <dbReference type="SAM" id="SignalP"/>
    </source>
</evidence>
<feature type="compositionally biased region" description="Basic and acidic residues" evidence="4">
    <location>
        <begin position="32"/>
        <end position="44"/>
    </location>
</feature>
<feature type="compositionally biased region" description="Polar residues" evidence="4">
    <location>
        <begin position="130"/>
        <end position="158"/>
    </location>
</feature>
<feature type="compositionally biased region" description="Pro residues" evidence="4">
    <location>
        <begin position="168"/>
        <end position="178"/>
    </location>
</feature>
<evidence type="ECO:0000256" key="2">
    <source>
        <dbReference type="ARBA" id="ARBA00023157"/>
    </source>
</evidence>
<dbReference type="PROSITE" id="PS51465">
    <property type="entry name" value="KAZAL_2"/>
    <property type="match status" value="2"/>
</dbReference>
<dbReference type="PANTHER" id="PTHR13866:SF14">
    <property type="entry name" value="BM-40"/>
    <property type="match status" value="1"/>
</dbReference>
<keyword evidence="3" id="KW-0325">Glycoprotein</keyword>
<evidence type="ECO:0000259" key="6">
    <source>
        <dbReference type="PROSITE" id="PS51465"/>
    </source>
</evidence>
<dbReference type="PANTHER" id="PTHR13866">
    <property type="entry name" value="SPARC OSTEONECTIN"/>
    <property type="match status" value="1"/>
</dbReference>
<keyword evidence="2" id="KW-1015">Disulfide bond</keyword>
<dbReference type="OMA" id="YACANKI"/>
<sequence length="249" mass="25867">MRTVTIFAVVLLVALVSVNECKPFGRHRQGNRHGDRDQDTDRPQCRRRCPRPTPATRVCASIGLRNLTFPSTCFVDKIACLKGRNITVIGEGRCPRLCPALQVGGGKGRHDQESESEEDNSLESDEMEDGTTSGLGPVTSPSTEQPPSAGTTMTNGPVTNPSVSSGPTNPPTNPPPGPFSSEPTPSSNPSASPTVNGPSTTCVTACPVATTPVCGTDGQTYPSACVLEAYACANGLDTLTVASEGACPP</sequence>
<dbReference type="AlphaFoldDB" id="A0A8B7Z4L3"/>
<name>A0A8B7Z4L3_ACAPL</name>
<feature type="compositionally biased region" description="Low complexity" evidence="4">
    <location>
        <begin position="179"/>
        <end position="193"/>
    </location>
</feature>
<dbReference type="Pfam" id="PF07648">
    <property type="entry name" value="Kazal_2"/>
    <property type="match status" value="2"/>
</dbReference>
<dbReference type="GO" id="GO:0005615">
    <property type="term" value="C:extracellular space"/>
    <property type="evidence" value="ECO:0007669"/>
    <property type="project" value="TreeGrafter"/>
</dbReference>
<dbReference type="InterPro" id="IPR002350">
    <property type="entry name" value="Kazal_dom"/>
</dbReference>
<dbReference type="RefSeq" id="XP_022099725.1">
    <property type="nucleotide sequence ID" value="XM_022244033.1"/>
</dbReference>